<sequence>MSIRVRAVRRTGDEDGPTEGILTMPTVETLTRVHRRQGAGLAVLALAILLVSLDTFVMLLALPPIASALGASSSQQLWIMDVYGFMVAGFMITMGSLGDRIGRRRLLLGAAAVFGIASVVAAYSTSPEMLIGARAGLGIAGAALTPCVLSIGMSLFDDPRRKAQAIGLLTGCFTVGAVIGPVVGGVLLQHFWWGSAFLIGVPAMVVLLIAGPFLLPEFRDQTAGRIDLPSVALSLGAILPAIQGLKQLASHGWGPVPAAFLVVGITLGWLFVRRQLRLTDPLLDLRLFRRLQFSATLGSMAAYSMTSGGVMVFVAQYFQLVQGLSPLQAGLALVPGMLTSTVSFQIAPVLARRIRPGRLTSGALLFTSAGMVLMVFADSVTGFVVAFAVECLGVAPLVVLGTNLVISSAPPEKAGAAAAITQTGNEFGYALGIAILGSIVTAVYRGSAPADAGDSLATALSAGLPEYPVDLAKSAFTDGVHVLAAIGAVVVTGLAVLLSRVLRSLPVLGDDGSH</sequence>
<feature type="transmembrane region" description="Helical" evidence="7">
    <location>
        <begin position="131"/>
        <end position="153"/>
    </location>
</feature>
<evidence type="ECO:0000256" key="3">
    <source>
        <dbReference type="ARBA" id="ARBA00022475"/>
    </source>
</evidence>
<accession>A0A561B7L4</accession>
<feature type="domain" description="Major facilitator superfamily (MFS) profile" evidence="8">
    <location>
        <begin position="40"/>
        <end position="505"/>
    </location>
</feature>
<feature type="transmembrane region" description="Helical" evidence="7">
    <location>
        <begin position="77"/>
        <end position="94"/>
    </location>
</feature>
<feature type="transmembrane region" description="Helical" evidence="7">
    <location>
        <begin position="427"/>
        <end position="444"/>
    </location>
</feature>
<feature type="transmembrane region" description="Helical" evidence="7">
    <location>
        <begin position="359"/>
        <end position="377"/>
    </location>
</feature>
<feature type="transmembrane region" description="Helical" evidence="7">
    <location>
        <begin position="190"/>
        <end position="214"/>
    </location>
</feature>
<feature type="transmembrane region" description="Helical" evidence="7">
    <location>
        <begin position="327"/>
        <end position="347"/>
    </location>
</feature>
<evidence type="ECO:0000256" key="1">
    <source>
        <dbReference type="ARBA" id="ARBA00004651"/>
    </source>
</evidence>
<dbReference type="SUPFAM" id="SSF103473">
    <property type="entry name" value="MFS general substrate transporter"/>
    <property type="match status" value="1"/>
</dbReference>
<dbReference type="InterPro" id="IPR036259">
    <property type="entry name" value="MFS_trans_sf"/>
</dbReference>
<dbReference type="GO" id="GO:0022857">
    <property type="term" value="F:transmembrane transporter activity"/>
    <property type="evidence" value="ECO:0007669"/>
    <property type="project" value="InterPro"/>
</dbReference>
<keyword evidence="5 7" id="KW-1133">Transmembrane helix</keyword>
<keyword evidence="2" id="KW-0813">Transport</keyword>
<dbReference type="Proteomes" id="UP000318380">
    <property type="component" value="Unassembled WGS sequence"/>
</dbReference>
<dbReference type="Pfam" id="PF07690">
    <property type="entry name" value="MFS_1"/>
    <property type="match status" value="1"/>
</dbReference>
<dbReference type="InterPro" id="IPR001958">
    <property type="entry name" value="Tet-R_TetA/multi-R_MdtG-like"/>
</dbReference>
<evidence type="ECO:0000313" key="10">
    <source>
        <dbReference type="Proteomes" id="UP000318380"/>
    </source>
</evidence>
<feature type="transmembrane region" description="Helical" evidence="7">
    <location>
        <begin position="41"/>
        <end position="65"/>
    </location>
</feature>
<dbReference type="InterPro" id="IPR011701">
    <property type="entry name" value="MFS"/>
</dbReference>
<evidence type="ECO:0000259" key="8">
    <source>
        <dbReference type="PROSITE" id="PS50850"/>
    </source>
</evidence>
<gene>
    <name evidence="9" type="ORF">FB561_6231</name>
</gene>
<feature type="transmembrane region" description="Helical" evidence="7">
    <location>
        <begin position="383"/>
        <end position="406"/>
    </location>
</feature>
<keyword evidence="4 7" id="KW-0812">Transmembrane</keyword>
<feature type="transmembrane region" description="Helical" evidence="7">
    <location>
        <begin position="479"/>
        <end position="498"/>
    </location>
</feature>
<evidence type="ECO:0000256" key="5">
    <source>
        <dbReference type="ARBA" id="ARBA00022989"/>
    </source>
</evidence>
<organism evidence="9 10">
    <name type="scientific">Kribbella amoyensis</name>
    <dbReference type="NCBI Taxonomy" id="996641"/>
    <lineage>
        <taxon>Bacteria</taxon>
        <taxon>Bacillati</taxon>
        <taxon>Actinomycetota</taxon>
        <taxon>Actinomycetes</taxon>
        <taxon>Propionibacteriales</taxon>
        <taxon>Kribbellaceae</taxon>
        <taxon>Kribbella</taxon>
    </lineage>
</organism>
<keyword evidence="10" id="KW-1185">Reference proteome</keyword>
<feature type="transmembrane region" description="Helical" evidence="7">
    <location>
        <begin position="106"/>
        <end position="125"/>
    </location>
</feature>
<dbReference type="PROSITE" id="PS50850">
    <property type="entry name" value="MFS"/>
    <property type="match status" value="1"/>
</dbReference>
<dbReference type="PANTHER" id="PTHR42718">
    <property type="entry name" value="MAJOR FACILITATOR SUPERFAMILY MULTIDRUG TRANSPORTER MFSC"/>
    <property type="match status" value="1"/>
</dbReference>
<dbReference type="CDD" id="cd17321">
    <property type="entry name" value="MFS_MMR_MDR_like"/>
    <property type="match status" value="1"/>
</dbReference>
<name>A0A561B7L4_9ACTN</name>
<dbReference type="Gene3D" id="1.20.1250.20">
    <property type="entry name" value="MFS general substrate transporter like domains"/>
    <property type="match status" value="1"/>
</dbReference>
<keyword evidence="6 7" id="KW-0472">Membrane</keyword>
<dbReference type="AlphaFoldDB" id="A0A561B7L4"/>
<feature type="transmembrane region" description="Helical" evidence="7">
    <location>
        <begin position="165"/>
        <end position="184"/>
    </location>
</feature>
<evidence type="ECO:0000256" key="6">
    <source>
        <dbReference type="ARBA" id="ARBA00023136"/>
    </source>
</evidence>
<comment type="subcellular location">
    <subcellularLocation>
        <location evidence="1">Cell membrane</location>
        <topology evidence="1">Multi-pass membrane protein</topology>
    </subcellularLocation>
</comment>
<dbReference type="GO" id="GO:0005886">
    <property type="term" value="C:plasma membrane"/>
    <property type="evidence" value="ECO:0007669"/>
    <property type="project" value="UniProtKB-SubCell"/>
</dbReference>
<feature type="transmembrane region" description="Helical" evidence="7">
    <location>
        <begin position="293"/>
        <end position="315"/>
    </location>
</feature>
<keyword evidence="3" id="KW-1003">Cell membrane</keyword>
<evidence type="ECO:0000313" key="9">
    <source>
        <dbReference type="EMBL" id="TWD74799.1"/>
    </source>
</evidence>
<feature type="transmembrane region" description="Helical" evidence="7">
    <location>
        <begin position="251"/>
        <end position="272"/>
    </location>
</feature>
<evidence type="ECO:0000256" key="4">
    <source>
        <dbReference type="ARBA" id="ARBA00022692"/>
    </source>
</evidence>
<reference evidence="9 10" key="1">
    <citation type="submission" date="2019-06" db="EMBL/GenBank/DDBJ databases">
        <title>Sequencing the genomes of 1000 actinobacteria strains.</title>
        <authorList>
            <person name="Klenk H.-P."/>
        </authorList>
    </citation>
    <scope>NUCLEOTIDE SEQUENCE [LARGE SCALE GENOMIC DNA]</scope>
    <source>
        <strain evidence="9 10">DSM 24683</strain>
    </source>
</reference>
<dbReference type="Gene3D" id="1.20.1720.10">
    <property type="entry name" value="Multidrug resistance protein D"/>
    <property type="match status" value="1"/>
</dbReference>
<proteinExistence type="predicted"/>
<dbReference type="InterPro" id="IPR020846">
    <property type="entry name" value="MFS_dom"/>
</dbReference>
<dbReference type="PRINTS" id="PR01035">
    <property type="entry name" value="TCRTETA"/>
</dbReference>
<dbReference type="EMBL" id="VIVK01000002">
    <property type="protein sequence ID" value="TWD74799.1"/>
    <property type="molecule type" value="Genomic_DNA"/>
</dbReference>
<protein>
    <submittedName>
        <fullName evidence="9">DHA2 family multidrug resistance protein-like MFS transporter</fullName>
    </submittedName>
</protein>
<feature type="transmembrane region" description="Helical" evidence="7">
    <location>
        <begin position="226"/>
        <end position="245"/>
    </location>
</feature>
<evidence type="ECO:0000256" key="2">
    <source>
        <dbReference type="ARBA" id="ARBA00022448"/>
    </source>
</evidence>
<evidence type="ECO:0000256" key="7">
    <source>
        <dbReference type="SAM" id="Phobius"/>
    </source>
</evidence>
<dbReference type="PANTHER" id="PTHR42718:SF47">
    <property type="entry name" value="METHYL VIOLOGEN RESISTANCE PROTEIN SMVA"/>
    <property type="match status" value="1"/>
</dbReference>
<comment type="caution">
    <text evidence="9">The sequence shown here is derived from an EMBL/GenBank/DDBJ whole genome shotgun (WGS) entry which is preliminary data.</text>
</comment>